<dbReference type="AlphaFoldDB" id="A0A8J6TB04"/>
<evidence type="ECO:0000256" key="1">
    <source>
        <dbReference type="SAM" id="MobiDB-lite"/>
    </source>
</evidence>
<name>A0A8J6TB04_9BACT</name>
<organism evidence="4 5">
    <name type="scientific">Candidatus Desulfaltia bathyphila</name>
    <dbReference type="NCBI Taxonomy" id="2841697"/>
    <lineage>
        <taxon>Bacteria</taxon>
        <taxon>Pseudomonadati</taxon>
        <taxon>Thermodesulfobacteriota</taxon>
        <taxon>Desulfobacteria</taxon>
        <taxon>Desulfobacterales</taxon>
        <taxon>Desulfobacterales incertae sedis</taxon>
        <taxon>Candidatus Desulfaltia</taxon>
    </lineage>
</organism>
<reference evidence="4 5" key="1">
    <citation type="submission" date="2020-08" db="EMBL/GenBank/DDBJ databases">
        <title>Bridging the membrane lipid divide: bacteria of the FCB group superphylum have the potential to synthesize archaeal ether lipids.</title>
        <authorList>
            <person name="Villanueva L."/>
            <person name="Von Meijenfeldt F.A.B."/>
            <person name="Westbye A.B."/>
            <person name="Yadav S."/>
            <person name="Hopmans E.C."/>
            <person name="Dutilh B.E."/>
            <person name="Sinninghe Damste J.S."/>
        </authorList>
    </citation>
    <scope>NUCLEOTIDE SEQUENCE [LARGE SCALE GENOMIC DNA]</scope>
    <source>
        <strain evidence="4">NIOZ-UU82</strain>
    </source>
</reference>
<dbReference type="Pfam" id="PF05598">
    <property type="entry name" value="DUF772"/>
    <property type="match status" value="1"/>
</dbReference>
<protein>
    <submittedName>
        <fullName evidence="4">Transposase</fullName>
    </submittedName>
</protein>
<evidence type="ECO:0000313" key="4">
    <source>
        <dbReference type="EMBL" id="MBC8200296.1"/>
    </source>
</evidence>
<evidence type="ECO:0000259" key="2">
    <source>
        <dbReference type="Pfam" id="PF01609"/>
    </source>
</evidence>
<feature type="domain" description="Transposase InsH N-terminal" evidence="3">
    <location>
        <begin position="19"/>
        <end position="110"/>
    </location>
</feature>
<feature type="region of interest" description="Disordered" evidence="1">
    <location>
        <begin position="172"/>
        <end position="202"/>
    </location>
</feature>
<evidence type="ECO:0000313" key="5">
    <source>
        <dbReference type="Proteomes" id="UP000603545"/>
    </source>
</evidence>
<dbReference type="PANTHER" id="PTHR33408:SF4">
    <property type="entry name" value="TRANSPOSASE DDE DOMAIN-CONTAINING PROTEIN"/>
    <property type="match status" value="1"/>
</dbReference>
<dbReference type="Pfam" id="PF01609">
    <property type="entry name" value="DDE_Tnp_1"/>
    <property type="match status" value="1"/>
</dbReference>
<comment type="caution">
    <text evidence="4">The sequence shown here is derived from an EMBL/GenBank/DDBJ whole genome shotgun (WGS) entry which is preliminary data.</text>
</comment>
<dbReference type="Proteomes" id="UP000603545">
    <property type="component" value="Unassembled WGS sequence"/>
</dbReference>
<dbReference type="GO" id="GO:0006313">
    <property type="term" value="P:DNA transposition"/>
    <property type="evidence" value="ECO:0007669"/>
    <property type="project" value="InterPro"/>
</dbReference>
<dbReference type="InterPro" id="IPR002559">
    <property type="entry name" value="Transposase_11"/>
</dbReference>
<sequence length="366" mass="41524">MARYKYYNYDQLMMVPVSLEEQLIPGTLEYAIHHVVEERLDMSMFDDRYRNDETGRKAIDPKVLIKIVLFGYSRGLISSRSLERACKENITFMALSCGQRPDHSTIAAFVSSLDKEIEPLFTKVLLICDEEDLLGGTHFSLDGLKLSSNAAKEWSGKFEDLKKKQEALERKVKEAVREHRASDKQELDRSSSDRKRQEKRIKGLKQKAECIEKFLSENEPKIGSRGKEIQSNVTDNESAKMATSHGVLQGYNANAVVDEKQQVVLHAEAFGKGEDASSMEPMLDGTKDKLKAIGCKDPLKDKQVSADTGYYSVKNLEACKNHEVDAYVPDPQFRKRDVRFADAGRHRRPVDKRKAYIGDVLHIISC</sequence>
<dbReference type="GO" id="GO:0004803">
    <property type="term" value="F:transposase activity"/>
    <property type="evidence" value="ECO:0007669"/>
    <property type="project" value="InterPro"/>
</dbReference>
<dbReference type="PANTHER" id="PTHR33408">
    <property type="entry name" value="TRANSPOSASE"/>
    <property type="match status" value="1"/>
</dbReference>
<feature type="domain" description="Transposase IS4-like" evidence="2">
    <location>
        <begin position="248"/>
        <end position="330"/>
    </location>
</feature>
<proteinExistence type="predicted"/>
<evidence type="ECO:0000259" key="3">
    <source>
        <dbReference type="Pfam" id="PF05598"/>
    </source>
</evidence>
<dbReference type="GO" id="GO:0003677">
    <property type="term" value="F:DNA binding"/>
    <property type="evidence" value="ECO:0007669"/>
    <property type="project" value="InterPro"/>
</dbReference>
<accession>A0A8J6TB04</accession>
<dbReference type="EMBL" id="JACNLL010000089">
    <property type="protein sequence ID" value="MBC8200296.1"/>
    <property type="molecule type" value="Genomic_DNA"/>
</dbReference>
<dbReference type="InterPro" id="IPR008490">
    <property type="entry name" value="Transposase_InsH_N"/>
</dbReference>
<gene>
    <name evidence="4" type="ORF">H8E80_09700</name>
</gene>
<feature type="compositionally biased region" description="Basic and acidic residues" evidence="1">
    <location>
        <begin position="172"/>
        <end position="196"/>
    </location>
</feature>